<organism evidence="8 9">
    <name type="scientific">Calocera viscosa (strain TUFC12733)</name>
    <dbReference type="NCBI Taxonomy" id="1330018"/>
    <lineage>
        <taxon>Eukaryota</taxon>
        <taxon>Fungi</taxon>
        <taxon>Dikarya</taxon>
        <taxon>Basidiomycota</taxon>
        <taxon>Agaricomycotina</taxon>
        <taxon>Dacrymycetes</taxon>
        <taxon>Dacrymycetales</taxon>
        <taxon>Dacrymycetaceae</taxon>
        <taxon>Calocera</taxon>
    </lineage>
</organism>
<evidence type="ECO:0000256" key="3">
    <source>
        <dbReference type="ARBA" id="ARBA00023002"/>
    </source>
</evidence>
<dbReference type="STRING" id="1330018.A0A167PMA7"/>
<dbReference type="GO" id="GO:0016491">
    <property type="term" value="F:oxidoreductase activity"/>
    <property type="evidence" value="ECO:0007669"/>
    <property type="project" value="UniProtKB-KW"/>
</dbReference>
<dbReference type="PROSITE" id="PS51471">
    <property type="entry name" value="FE2OG_OXY"/>
    <property type="match status" value="1"/>
</dbReference>
<reference evidence="8 9" key="1">
    <citation type="journal article" date="2016" name="Mol. Biol. Evol.">
        <title>Comparative Genomics of Early-Diverging Mushroom-Forming Fungi Provides Insights into the Origins of Lignocellulose Decay Capabilities.</title>
        <authorList>
            <person name="Nagy L.G."/>
            <person name="Riley R."/>
            <person name="Tritt A."/>
            <person name="Adam C."/>
            <person name="Daum C."/>
            <person name="Floudas D."/>
            <person name="Sun H."/>
            <person name="Yadav J.S."/>
            <person name="Pangilinan J."/>
            <person name="Larsson K.H."/>
            <person name="Matsuura K."/>
            <person name="Barry K."/>
            <person name="Labutti K."/>
            <person name="Kuo R."/>
            <person name="Ohm R.A."/>
            <person name="Bhattacharya S.S."/>
            <person name="Shirouzu T."/>
            <person name="Yoshinaga Y."/>
            <person name="Martin F.M."/>
            <person name="Grigoriev I.V."/>
            <person name="Hibbett D.S."/>
        </authorList>
    </citation>
    <scope>NUCLEOTIDE SEQUENCE [LARGE SCALE GENOMIC DNA]</scope>
    <source>
        <strain evidence="8 9">TUFC12733</strain>
    </source>
</reference>
<dbReference type="PANTHER" id="PTHR10209:SF881">
    <property type="entry name" value="FI07970P-RELATED"/>
    <property type="match status" value="1"/>
</dbReference>
<evidence type="ECO:0000313" key="8">
    <source>
        <dbReference type="EMBL" id="KZO98945.1"/>
    </source>
</evidence>
<feature type="region of interest" description="Disordered" evidence="6">
    <location>
        <begin position="336"/>
        <end position="356"/>
    </location>
</feature>
<dbReference type="InterPro" id="IPR005123">
    <property type="entry name" value="Oxoglu/Fe-dep_dioxygenase_dom"/>
</dbReference>
<dbReference type="PRINTS" id="PR00682">
    <property type="entry name" value="IPNSYNTHASE"/>
</dbReference>
<dbReference type="PANTHER" id="PTHR10209">
    <property type="entry name" value="OXIDOREDUCTASE, 2OG-FE II OXYGENASE FAMILY PROTEIN"/>
    <property type="match status" value="1"/>
</dbReference>
<protein>
    <submittedName>
        <fullName evidence="8">2OG-Fe-II oxygenase</fullName>
    </submittedName>
</protein>
<dbReference type="InterPro" id="IPR044861">
    <property type="entry name" value="IPNS-like_FE2OG_OXY"/>
</dbReference>
<keyword evidence="9" id="KW-1185">Reference proteome</keyword>
<comment type="similarity">
    <text evidence="1 5">Belongs to the iron/ascorbate-dependent oxidoreductase family.</text>
</comment>
<evidence type="ECO:0000256" key="5">
    <source>
        <dbReference type="RuleBase" id="RU003682"/>
    </source>
</evidence>
<dbReference type="Gene3D" id="2.60.120.330">
    <property type="entry name" value="B-lactam Antibiotic, Isopenicillin N Synthase, Chain"/>
    <property type="match status" value="1"/>
</dbReference>
<evidence type="ECO:0000256" key="6">
    <source>
        <dbReference type="SAM" id="MobiDB-lite"/>
    </source>
</evidence>
<evidence type="ECO:0000256" key="2">
    <source>
        <dbReference type="ARBA" id="ARBA00022723"/>
    </source>
</evidence>
<evidence type="ECO:0000313" key="9">
    <source>
        <dbReference type="Proteomes" id="UP000076738"/>
    </source>
</evidence>
<dbReference type="SUPFAM" id="SSF51197">
    <property type="entry name" value="Clavaminate synthase-like"/>
    <property type="match status" value="1"/>
</dbReference>
<keyword evidence="2 5" id="KW-0479">Metal-binding</keyword>
<proteinExistence type="inferred from homology"/>
<sequence>MSTTTTTTSTAPAEPKYVYFSYEGTFSGRRLVSPSSPSDEQSFTQIPIVDISSLSSPSPSARADVAHALALACERVGFLYITGHGVSPELIEETFGAAKEYFDMPLERKMERWIYGSRHVRGYEPVYGARVDPGVKLGDRNEGFLLGYEPAFDPSPPSLTPERAEMIGQWGNNFPPDLPEFRAKLGTYHAELLKLSRRLMRAFGLALGVGEGYFDEMGQMDAPNTAMKVIHYPPQEVDSADETGIGAHTDFTCFTLLQTTLPGLEVLNAGGHWVQAPPMPGTFIMNVGDFLMRMSNGRFLSTVHRVKNVLGEDRYSIPFFFNTNLDAPVEVLKTCQSPENPPKYPTELVGEVGNSS</sequence>
<evidence type="ECO:0000259" key="7">
    <source>
        <dbReference type="PROSITE" id="PS51471"/>
    </source>
</evidence>
<evidence type="ECO:0000256" key="4">
    <source>
        <dbReference type="ARBA" id="ARBA00023004"/>
    </source>
</evidence>
<name>A0A167PMA7_CALVF</name>
<feature type="domain" description="Fe2OG dioxygenase" evidence="7">
    <location>
        <begin position="223"/>
        <end position="323"/>
    </location>
</feature>
<dbReference type="Pfam" id="PF03171">
    <property type="entry name" value="2OG-FeII_Oxy"/>
    <property type="match status" value="1"/>
</dbReference>
<dbReference type="Pfam" id="PF14226">
    <property type="entry name" value="DIOX_N"/>
    <property type="match status" value="1"/>
</dbReference>
<dbReference type="AlphaFoldDB" id="A0A167PMA7"/>
<dbReference type="InterPro" id="IPR027443">
    <property type="entry name" value="IPNS-like_sf"/>
</dbReference>
<gene>
    <name evidence="8" type="ORF">CALVIDRAFT_544701</name>
</gene>
<keyword evidence="3 5" id="KW-0560">Oxidoreductase</keyword>
<dbReference type="Proteomes" id="UP000076738">
    <property type="component" value="Unassembled WGS sequence"/>
</dbReference>
<dbReference type="OrthoDB" id="288590at2759"/>
<evidence type="ECO:0000256" key="1">
    <source>
        <dbReference type="ARBA" id="ARBA00008056"/>
    </source>
</evidence>
<keyword evidence="4 5" id="KW-0408">Iron</keyword>
<dbReference type="InterPro" id="IPR026992">
    <property type="entry name" value="DIOX_N"/>
</dbReference>
<dbReference type="GO" id="GO:0046872">
    <property type="term" value="F:metal ion binding"/>
    <property type="evidence" value="ECO:0007669"/>
    <property type="project" value="UniProtKB-KW"/>
</dbReference>
<dbReference type="EMBL" id="KV417274">
    <property type="protein sequence ID" value="KZO98945.1"/>
    <property type="molecule type" value="Genomic_DNA"/>
</dbReference>
<accession>A0A167PMA7</accession>